<dbReference type="RefSeq" id="WP_093394490.1">
    <property type="nucleotide sequence ID" value="NZ_FOUU01000003.1"/>
</dbReference>
<evidence type="ECO:0008006" key="3">
    <source>
        <dbReference type="Google" id="ProtNLM"/>
    </source>
</evidence>
<dbReference type="STRING" id="39841.SAMN05660836_01363"/>
<dbReference type="InterPro" id="IPR027417">
    <property type="entry name" value="P-loop_NTPase"/>
</dbReference>
<dbReference type="AlphaFoldDB" id="A0A1I4TE13"/>
<gene>
    <name evidence="1" type="ORF">SAMN05660836_01363</name>
</gene>
<organism evidence="1 2">
    <name type="scientific">Thermodesulforhabdus norvegica</name>
    <dbReference type="NCBI Taxonomy" id="39841"/>
    <lineage>
        <taxon>Bacteria</taxon>
        <taxon>Pseudomonadati</taxon>
        <taxon>Thermodesulfobacteriota</taxon>
        <taxon>Syntrophobacteria</taxon>
        <taxon>Syntrophobacterales</taxon>
        <taxon>Thermodesulforhabdaceae</taxon>
        <taxon>Thermodesulforhabdus</taxon>
    </lineage>
</organism>
<reference evidence="2" key="1">
    <citation type="submission" date="2016-10" db="EMBL/GenBank/DDBJ databases">
        <authorList>
            <person name="Varghese N."/>
            <person name="Submissions S."/>
        </authorList>
    </citation>
    <scope>NUCLEOTIDE SEQUENCE [LARGE SCALE GENOMIC DNA]</scope>
    <source>
        <strain evidence="2">DSM 9990</strain>
    </source>
</reference>
<proteinExistence type="predicted"/>
<dbReference type="OrthoDB" id="9816424at2"/>
<protein>
    <recommendedName>
        <fullName evidence="3">Sulfotransferase family protein</fullName>
    </recommendedName>
</protein>
<evidence type="ECO:0000313" key="2">
    <source>
        <dbReference type="Proteomes" id="UP000199611"/>
    </source>
</evidence>
<dbReference type="Gene3D" id="3.40.50.300">
    <property type="entry name" value="P-loop containing nucleotide triphosphate hydrolases"/>
    <property type="match status" value="1"/>
</dbReference>
<dbReference type="SUPFAM" id="SSF52540">
    <property type="entry name" value="P-loop containing nucleoside triphosphate hydrolases"/>
    <property type="match status" value="1"/>
</dbReference>
<name>A0A1I4TE13_9BACT</name>
<accession>A0A1I4TE13</accession>
<sequence length="313" mass="35662">MLRVADSSNRRVYPPSCEYDGYDGKVAIVVLGMHRSGTSAMAGVLHHLGVNMGKLLLEANKYNKKGYYENKNIVDFNRSKLLPKLNMTCTDLNLPSSDSIEALTADKNMISAAMDVIRQDYEHSVVFGMKDPRLCLLFPFWDKVLCEMGCAVKVIIMYRNPLEVALSLLNRDKIPVVYGVVLWARYMLSAEYFTRSTSRLFVNYDDVIKRTKYAIGKIQRYLRPNVELNMRNVSLVESFVDYKLKHFRVDNISKAYGGYQWLKVLNGIILSLTKASTNCSIKTLEIIDAVRGQYEKHKPVLDRAFPSMASLIL</sequence>
<dbReference type="Proteomes" id="UP000199611">
    <property type="component" value="Unassembled WGS sequence"/>
</dbReference>
<dbReference type="EMBL" id="FOUU01000003">
    <property type="protein sequence ID" value="SFM74881.1"/>
    <property type="molecule type" value="Genomic_DNA"/>
</dbReference>
<keyword evidence="2" id="KW-1185">Reference proteome</keyword>
<evidence type="ECO:0000313" key="1">
    <source>
        <dbReference type="EMBL" id="SFM74881.1"/>
    </source>
</evidence>